<comment type="caution">
    <text evidence="1">The sequence shown here is derived from an EMBL/GenBank/DDBJ whole genome shotgun (WGS) entry which is preliminary data.</text>
</comment>
<evidence type="ECO:0000313" key="2">
    <source>
        <dbReference type="Proteomes" id="UP001239111"/>
    </source>
</evidence>
<sequence length="258" mass="27853">MERWQGKVAVVTGASSGIGAYLVEVLVRHGLKVVGLARRLDLLNDMAGRLAKHHKHGSFHPVKCDLSNEHDILAAFKFVEEKMGPVAVLVNNAGFLVSESIIDGTTANMRRILDVNVLAVAICIREASRSMRKHSVAGHIINVNSVAGHEAARIRVPLSIYCASKYAVTGLTESVRTELASLDTGIKITSVSPGPVRTEMIRNAGFPDDLLSKVPILEAKDVADAIIYSLSTPHHVQVNELTITPLDETVQEATSLQN</sequence>
<gene>
    <name evidence="1" type="ORF">QAD02_011333</name>
</gene>
<dbReference type="EMBL" id="CM056742">
    <property type="protein sequence ID" value="KAJ8675547.1"/>
    <property type="molecule type" value="Genomic_DNA"/>
</dbReference>
<keyword evidence="2" id="KW-1185">Reference proteome</keyword>
<reference evidence="1" key="1">
    <citation type="submission" date="2023-04" db="EMBL/GenBank/DDBJ databases">
        <title>A chromosome-level genome assembly of the parasitoid wasp Eretmocerus hayati.</title>
        <authorList>
            <person name="Zhong Y."/>
            <person name="Liu S."/>
            <person name="Liu Y."/>
        </authorList>
    </citation>
    <scope>NUCLEOTIDE SEQUENCE</scope>
    <source>
        <strain evidence="1">ZJU_SS_LIU_2023</strain>
    </source>
</reference>
<accession>A0ACC2NWR7</accession>
<proteinExistence type="predicted"/>
<protein>
    <submittedName>
        <fullName evidence="1">Uncharacterized protein</fullName>
    </submittedName>
</protein>
<name>A0ACC2NWR7_9HYME</name>
<evidence type="ECO:0000313" key="1">
    <source>
        <dbReference type="EMBL" id="KAJ8675547.1"/>
    </source>
</evidence>
<organism evidence="1 2">
    <name type="scientific">Eretmocerus hayati</name>
    <dbReference type="NCBI Taxonomy" id="131215"/>
    <lineage>
        <taxon>Eukaryota</taxon>
        <taxon>Metazoa</taxon>
        <taxon>Ecdysozoa</taxon>
        <taxon>Arthropoda</taxon>
        <taxon>Hexapoda</taxon>
        <taxon>Insecta</taxon>
        <taxon>Pterygota</taxon>
        <taxon>Neoptera</taxon>
        <taxon>Endopterygota</taxon>
        <taxon>Hymenoptera</taxon>
        <taxon>Apocrita</taxon>
        <taxon>Proctotrupomorpha</taxon>
        <taxon>Chalcidoidea</taxon>
        <taxon>Aphelinidae</taxon>
        <taxon>Aphelininae</taxon>
        <taxon>Eretmocerus</taxon>
    </lineage>
</organism>
<dbReference type="Proteomes" id="UP001239111">
    <property type="component" value="Chromosome 2"/>
</dbReference>